<name>A0AC59YCR6_RANTA</name>
<reference evidence="1" key="1">
    <citation type="submission" date="2023-05" db="EMBL/GenBank/DDBJ databases">
        <authorList>
            <consortium name="ELIXIR-Norway"/>
        </authorList>
    </citation>
    <scope>NUCLEOTIDE SEQUENCE</scope>
</reference>
<sequence length="69" mass="8002">MYLNYCQKIQKFVLESIFPFFAKMGQGKNSSNFRIVFLKAGERSVDCKYRSTLQVNDPPVQVPLLKRSP</sequence>
<organism evidence="1 2">
    <name type="scientific">Rangifer tarandus platyrhynchus</name>
    <name type="common">Svalbard reindeer</name>
    <dbReference type="NCBI Taxonomy" id="3082113"/>
    <lineage>
        <taxon>Eukaryota</taxon>
        <taxon>Metazoa</taxon>
        <taxon>Chordata</taxon>
        <taxon>Craniata</taxon>
        <taxon>Vertebrata</taxon>
        <taxon>Euteleostomi</taxon>
        <taxon>Mammalia</taxon>
        <taxon>Eutheria</taxon>
        <taxon>Laurasiatheria</taxon>
        <taxon>Artiodactyla</taxon>
        <taxon>Ruminantia</taxon>
        <taxon>Pecora</taxon>
        <taxon>Cervidae</taxon>
        <taxon>Odocoileinae</taxon>
        <taxon>Rangifer</taxon>
    </lineage>
</organism>
<reference evidence="1" key="2">
    <citation type="submission" date="2025-03" db="EMBL/GenBank/DDBJ databases">
        <authorList>
            <consortium name="ELIXIR-Norway"/>
            <consortium name="Elixir Norway"/>
        </authorList>
    </citation>
    <scope>NUCLEOTIDE SEQUENCE</scope>
</reference>
<accession>A0AC59YCR6</accession>
<evidence type="ECO:0000313" key="2">
    <source>
        <dbReference type="Proteomes" id="UP001162501"/>
    </source>
</evidence>
<dbReference type="EMBL" id="OX596097">
    <property type="protein sequence ID" value="CAM9586511.1"/>
    <property type="molecule type" value="Genomic_DNA"/>
</dbReference>
<dbReference type="Proteomes" id="UP001162501">
    <property type="component" value="Chromosome 13"/>
</dbReference>
<evidence type="ECO:0000313" key="1">
    <source>
        <dbReference type="EMBL" id="CAM9586511.1"/>
    </source>
</evidence>
<gene>
    <name evidence="1" type="ORF">MRATA1EN22A_LOCUS4606</name>
</gene>
<protein>
    <submittedName>
        <fullName evidence="1">Uncharacterized protein</fullName>
    </submittedName>
</protein>
<proteinExistence type="predicted"/>